<dbReference type="Proteomes" id="UP000805193">
    <property type="component" value="Unassembled WGS sequence"/>
</dbReference>
<name>A0AC60PQ90_IXOPE</name>
<gene>
    <name evidence="1" type="ORF">HPB47_001025</name>
</gene>
<evidence type="ECO:0000313" key="2">
    <source>
        <dbReference type="Proteomes" id="UP000805193"/>
    </source>
</evidence>
<sequence>MERVLEAGPSKDTPCRSCSVRDCTVFVTSNRLHRLLTGGTPTLMVADPELLKEIMITDFSSFPNTQFIGRSGDPVLDNMLVALMDDEWRATRSVVAPTFSTSKIKHMVPVLNACAQDTVQSFCDVAAKGVPYDVKQIFTAYVLDVIAQTNFSIRLNSHRDANNPFVVQAKRIFGTEKWRAFFCFQFPRLSTALGLRIFAPEAIHFFADLMTDLLQRRKCYTENEMQDFIRLLMNAEPTDEDDLCAVKNGGAKPAKKRAWRPGWCPIRASTCSMHVKIALEGLEFHVLAHTRKSMAAARCPVCNRL</sequence>
<evidence type="ECO:0000313" key="1">
    <source>
        <dbReference type="EMBL" id="KAG0423187.1"/>
    </source>
</evidence>
<proteinExistence type="predicted"/>
<reference evidence="1 2" key="1">
    <citation type="journal article" date="2020" name="Cell">
        <title>Large-Scale Comparative Analyses of Tick Genomes Elucidate Their Genetic Diversity and Vector Capacities.</title>
        <authorList>
            <consortium name="Tick Genome and Microbiome Consortium (TIGMIC)"/>
            <person name="Jia N."/>
            <person name="Wang J."/>
            <person name="Shi W."/>
            <person name="Du L."/>
            <person name="Sun Y."/>
            <person name="Zhan W."/>
            <person name="Jiang J.F."/>
            <person name="Wang Q."/>
            <person name="Zhang B."/>
            <person name="Ji P."/>
            <person name="Bell-Sakyi L."/>
            <person name="Cui X.M."/>
            <person name="Yuan T.T."/>
            <person name="Jiang B.G."/>
            <person name="Yang W.F."/>
            <person name="Lam T.T."/>
            <person name="Chang Q.C."/>
            <person name="Ding S.J."/>
            <person name="Wang X.J."/>
            <person name="Zhu J.G."/>
            <person name="Ruan X.D."/>
            <person name="Zhao L."/>
            <person name="Wei J.T."/>
            <person name="Ye R.Z."/>
            <person name="Que T.C."/>
            <person name="Du C.H."/>
            <person name="Zhou Y.H."/>
            <person name="Cheng J.X."/>
            <person name="Dai P.F."/>
            <person name="Guo W.B."/>
            <person name="Han X.H."/>
            <person name="Huang E.J."/>
            <person name="Li L.F."/>
            <person name="Wei W."/>
            <person name="Gao Y.C."/>
            <person name="Liu J.Z."/>
            <person name="Shao H.Z."/>
            <person name="Wang X."/>
            <person name="Wang C.C."/>
            <person name="Yang T.C."/>
            <person name="Huo Q.B."/>
            <person name="Li W."/>
            <person name="Chen H.Y."/>
            <person name="Chen S.E."/>
            <person name="Zhou L.G."/>
            <person name="Ni X.B."/>
            <person name="Tian J.H."/>
            <person name="Sheng Y."/>
            <person name="Liu T."/>
            <person name="Pan Y.S."/>
            <person name="Xia L.Y."/>
            <person name="Li J."/>
            <person name="Zhao F."/>
            <person name="Cao W.C."/>
        </authorList>
    </citation>
    <scope>NUCLEOTIDE SEQUENCE [LARGE SCALE GENOMIC DNA]</scope>
    <source>
        <strain evidence="1">Iper-2018</strain>
    </source>
</reference>
<keyword evidence="2" id="KW-1185">Reference proteome</keyword>
<dbReference type="EMBL" id="JABSTQ010010136">
    <property type="protein sequence ID" value="KAG0423187.1"/>
    <property type="molecule type" value="Genomic_DNA"/>
</dbReference>
<organism evidence="1 2">
    <name type="scientific">Ixodes persulcatus</name>
    <name type="common">Taiga tick</name>
    <dbReference type="NCBI Taxonomy" id="34615"/>
    <lineage>
        <taxon>Eukaryota</taxon>
        <taxon>Metazoa</taxon>
        <taxon>Ecdysozoa</taxon>
        <taxon>Arthropoda</taxon>
        <taxon>Chelicerata</taxon>
        <taxon>Arachnida</taxon>
        <taxon>Acari</taxon>
        <taxon>Parasitiformes</taxon>
        <taxon>Ixodida</taxon>
        <taxon>Ixodoidea</taxon>
        <taxon>Ixodidae</taxon>
        <taxon>Ixodinae</taxon>
        <taxon>Ixodes</taxon>
    </lineage>
</organism>
<accession>A0AC60PQ90</accession>
<comment type="caution">
    <text evidence="1">The sequence shown here is derived from an EMBL/GenBank/DDBJ whole genome shotgun (WGS) entry which is preliminary data.</text>
</comment>
<protein>
    <submittedName>
        <fullName evidence="1">Uncharacterized protein</fullName>
    </submittedName>
</protein>